<keyword evidence="14" id="KW-1185">Reference proteome</keyword>
<dbReference type="EMBL" id="FXAM01000001">
    <property type="protein sequence ID" value="SMF93794.1"/>
    <property type="molecule type" value="Genomic_DNA"/>
</dbReference>
<keyword evidence="8 10" id="KW-0131">Cell cycle</keyword>
<reference evidence="13 14" key="1">
    <citation type="submission" date="2016-12" db="EMBL/GenBank/DDBJ databases">
        <authorList>
            <person name="Song W.-J."/>
            <person name="Kurnit D.M."/>
        </authorList>
    </citation>
    <scope>NUCLEOTIDE SEQUENCE [LARGE SCALE GENOMIC DNA]</scope>
    <source>
        <strain evidence="13 14">175</strain>
    </source>
</reference>
<sequence>MGTRIMILAGGTGGHVYPALAVARELLDAGHDVVWMGTRTGLEARVVPAAGIPMEWLSVSGLRGKGWRGKLTAPFMLLRAFRQALGILRRVKPDAVLGMGGFVSGPGGLLARMLGIPLVLHEQNRIPGTTNRWLARRASVVLEAFPDSFPAKIRARCVGNPLRREIVAGGATPPREAAAALRILIVGGSLGAKALNEAVPEALAQIGLPVAIHHQTGAALREATQALYARHGLPAQVDAFVEDMAAAYVWADLAICRAGAMTVSELAATGVPAILVPYPHAIDDHQTQNARYLADAGAAVLLPQTELNPERLAAELKALLDDPARLATMKTQAIALARPEAARVVAAICLEATHHTPQPCATTR</sequence>
<evidence type="ECO:0000256" key="8">
    <source>
        <dbReference type="ARBA" id="ARBA00023306"/>
    </source>
</evidence>
<evidence type="ECO:0000256" key="5">
    <source>
        <dbReference type="ARBA" id="ARBA00022960"/>
    </source>
</evidence>
<gene>
    <name evidence="10" type="primary">murG</name>
    <name evidence="13" type="ORF">SAMN02949497_1086</name>
</gene>
<comment type="function">
    <text evidence="10">Cell wall formation. Catalyzes the transfer of a GlcNAc subunit on undecaprenyl-pyrophosphoryl-MurNAc-pentapeptide (lipid intermediate I) to form undecaprenyl-pyrophosphoryl-MurNAc-(pentapeptide)GlcNAc (lipid intermediate II).</text>
</comment>
<keyword evidence="4 10" id="KW-0808">Transferase</keyword>
<dbReference type="Gene3D" id="3.40.50.2000">
    <property type="entry name" value="Glycogen Phosphorylase B"/>
    <property type="match status" value="2"/>
</dbReference>
<keyword evidence="1 10" id="KW-1003">Cell membrane</keyword>
<dbReference type="SUPFAM" id="SSF53756">
    <property type="entry name" value="UDP-Glycosyltransferase/glycogen phosphorylase"/>
    <property type="match status" value="1"/>
</dbReference>
<evidence type="ECO:0000313" key="14">
    <source>
        <dbReference type="Proteomes" id="UP000192923"/>
    </source>
</evidence>
<dbReference type="PANTHER" id="PTHR21015">
    <property type="entry name" value="UDP-N-ACETYLGLUCOSAMINE--N-ACETYLMURAMYL-(PENTAPEPTIDE) PYROPHOSPHORYL-UNDECAPRENOL N-ACETYLGLUCOSAMINE TRANSFERASE 1"/>
    <property type="match status" value="1"/>
</dbReference>
<feature type="binding site" evidence="10">
    <location>
        <begin position="12"/>
        <end position="14"/>
    </location>
    <ligand>
        <name>UDP-N-acetyl-alpha-D-glucosamine</name>
        <dbReference type="ChEBI" id="CHEBI:57705"/>
    </ligand>
</feature>
<evidence type="ECO:0000259" key="12">
    <source>
        <dbReference type="Pfam" id="PF04101"/>
    </source>
</evidence>
<keyword evidence="9 10" id="KW-0961">Cell wall biogenesis/degradation</keyword>
<evidence type="ECO:0000313" key="13">
    <source>
        <dbReference type="EMBL" id="SMF93794.1"/>
    </source>
</evidence>
<feature type="binding site" evidence="10">
    <location>
        <position position="189"/>
    </location>
    <ligand>
        <name>UDP-N-acetyl-alpha-D-glucosamine</name>
        <dbReference type="ChEBI" id="CHEBI:57705"/>
    </ligand>
</feature>
<feature type="binding site" evidence="10">
    <location>
        <position position="163"/>
    </location>
    <ligand>
        <name>UDP-N-acetyl-alpha-D-glucosamine</name>
        <dbReference type="ChEBI" id="CHEBI:57705"/>
    </ligand>
</feature>
<protein>
    <recommendedName>
        <fullName evidence="10">UDP-N-acetylglucosamine--N-acetylmuramyl-(pentapeptide) pyrophosphoryl-undecaprenol N-acetylglucosamine transferase</fullName>
        <ecNumber evidence="10">2.4.1.227</ecNumber>
    </recommendedName>
    <alternativeName>
        <fullName evidence="10">Undecaprenyl-PP-MurNAc-pentapeptide-UDPGlcNAc GlcNAc transferase</fullName>
    </alternativeName>
</protein>
<keyword evidence="3 10" id="KW-0328">Glycosyltransferase</keyword>
<comment type="caution">
    <text evidence="10">Lacks conserved residue(s) required for the propagation of feature annotation.</text>
</comment>
<dbReference type="CDD" id="cd03785">
    <property type="entry name" value="GT28_MurG"/>
    <property type="match status" value="1"/>
</dbReference>
<dbReference type="Pfam" id="PF04101">
    <property type="entry name" value="Glyco_tran_28_C"/>
    <property type="match status" value="1"/>
</dbReference>
<evidence type="ECO:0000256" key="4">
    <source>
        <dbReference type="ARBA" id="ARBA00022679"/>
    </source>
</evidence>
<keyword evidence="6 10" id="KW-0573">Peptidoglycan synthesis</keyword>
<accession>A0A1Y6D069</accession>
<dbReference type="GO" id="GO:0050511">
    <property type="term" value="F:undecaprenyldiphospho-muramoylpentapeptide beta-N-acetylglucosaminyltransferase activity"/>
    <property type="evidence" value="ECO:0007669"/>
    <property type="project" value="UniProtKB-UniRule"/>
</dbReference>
<feature type="binding site" evidence="10">
    <location>
        <position position="286"/>
    </location>
    <ligand>
        <name>UDP-N-acetyl-alpha-D-glucosamine</name>
        <dbReference type="ChEBI" id="CHEBI:57705"/>
    </ligand>
</feature>
<name>A0A1Y6D069_9GAMM</name>
<evidence type="ECO:0000256" key="9">
    <source>
        <dbReference type="ARBA" id="ARBA00023316"/>
    </source>
</evidence>
<keyword evidence="5 10" id="KW-0133">Cell shape</keyword>
<comment type="subcellular location">
    <subcellularLocation>
        <location evidence="10">Cell membrane</location>
        <topology evidence="10">Peripheral membrane protein</topology>
        <orientation evidence="10">Cytoplasmic side</orientation>
    </subcellularLocation>
</comment>
<dbReference type="InterPro" id="IPR006009">
    <property type="entry name" value="GlcNAc_MurG"/>
</dbReference>
<dbReference type="UniPathway" id="UPA00219"/>
<evidence type="ECO:0000256" key="7">
    <source>
        <dbReference type="ARBA" id="ARBA00023136"/>
    </source>
</evidence>
<proteinExistence type="inferred from homology"/>
<dbReference type="Proteomes" id="UP000192923">
    <property type="component" value="Unassembled WGS sequence"/>
</dbReference>
<evidence type="ECO:0000256" key="1">
    <source>
        <dbReference type="ARBA" id="ARBA00022475"/>
    </source>
</evidence>
<dbReference type="NCBIfam" id="TIGR01133">
    <property type="entry name" value="murG"/>
    <property type="match status" value="1"/>
</dbReference>
<dbReference type="STRING" id="1760988.SAMN02949497_1086"/>
<dbReference type="GO" id="GO:0051301">
    <property type="term" value="P:cell division"/>
    <property type="evidence" value="ECO:0007669"/>
    <property type="project" value="UniProtKB-KW"/>
</dbReference>
<dbReference type="OrthoDB" id="9808936at2"/>
<dbReference type="GO" id="GO:0005886">
    <property type="term" value="C:plasma membrane"/>
    <property type="evidence" value="ECO:0007669"/>
    <property type="project" value="UniProtKB-SubCell"/>
</dbReference>
<dbReference type="RefSeq" id="WP_085210645.1">
    <property type="nucleotide sequence ID" value="NZ_FXAM01000001.1"/>
</dbReference>
<comment type="pathway">
    <text evidence="10">Cell wall biogenesis; peptidoglycan biosynthesis.</text>
</comment>
<dbReference type="GO" id="GO:0008360">
    <property type="term" value="P:regulation of cell shape"/>
    <property type="evidence" value="ECO:0007669"/>
    <property type="project" value="UniProtKB-KW"/>
</dbReference>
<feature type="domain" description="Glycosyl transferase family 28 C-terminal" evidence="12">
    <location>
        <begin position="183"/>
        <end position="341"/>
    </location>
</feature>
<keyword evidence="7 10" id="KW-0472">Membrane</keyword>
<evidence type="ECO:0000256" key="2">
    <source>
        <dbReference type="ARBA" id="ARBA00022618"/>
    </source>
</evidence>
<dbReference type="Pfam" id="PF03033">
    <property type="entry name" value="Glyco_transf_28"/>
    <property type="match status" value="1"/>
</dbReference>
<dbReference type="InterPro" id="IPR007235">
    <property type="entry name" value="Glyco_trans_28_C"/>
</dbReference>
<dbReference type="InterPro" id="IPR004276">
    <property type="entry name" value="GlycoTrans_28_N"/>
</dbReference>
<evidence type="ECO:0000259" key="11">
    <source>
        <dbReference type="Pfam" id="PF03033"/>
    </source>
</evidence>
<feature type="domain" description="Glycosyltransferase family 28 N-terminal" evidence="11">
    <location>
        <begin position="5"/>
        <end position="141"/>
    </location>
</feature>
<dbReference type="GO" id="GO:0005975">
    <property type="term" value="P:carbohydrate metabolic process"/>
    <property type="evidence" value="ECO:0007669"/>
    <property type="project" value="InterPro"/>
</dbReference>
<dbReference type="PANTHER" id="PTHR21015:SF22">
    <property type="entry name" value="GLYCOSYLTRANSFERASE"/>
    <property type="match status" value="1"/>
</dbReference>
<dbReference type="AlphaFoldDB" id="A0A1Y6D069"/>
<keyword evidence="2 10" id="KW-0132">Cell division</keyword>
<evidence type="ECO:0000256" key="3">
    <source>
        <dbReference type="ARBA" id="ARBA00022676"/>
    </source>
</evidence>
<evidence type="ECO:0000256" key="6">
    <source>
        <dbReference type="ARBA" id="ARBA00022984"/>
    </source>
</evidence>
<dbReference type="HAMAP" id="MF_00033">
    <property type="entry name" value="MurG"/>
    <property type="match status" value="1"/>
</dbReference>
<comment type="similarity">
    <text evidence="10">Belongs to the glycosyltransferase 28 family. MurG subfamily.</text>
</comment>
<evidence type="ECO:0000256" key="10">
    <source>
        <dbReference type="HAMAP-Rule" id="MF_00033"/>
    </source>
</evidence>
<dbReference type="GO" id="GO:0071555">
    <property type="term" value="P:cell wall organization"/>
    <property type="evidence" value="ECO:0007669"/>
    <property type="project" value="UniProtKB-KW"/>
</dbReference>
<comment type="catalytic activity">
    <reaction evidence="10">
        <text>di-trans,octa-cis-undecaprenyl diphospho-N-acetyl-alpha-D-muramoyl-L-alanyl-D-glutamyl-meso-2,6-diaminopimeloyl-D-alanyl-D-alanine + UDP-N-acetyl-alpha-D-glucosamine = di-trans,octa-cis-undecaprenyl diphospho-[N-acetyl-alpha-D-glucosaminyl-(1-&gt;4)]-N-acetyl-alpha-D-muramoyl-L-alanyl-D-glutamyl-meso-2,6-diaminopimeloyl-D-alanyl-D-alanine + UDP + H(+)</text>
        <dbReference type="Rhea" id="RHEA:31227"/>
        <dbReference type="ChEBI" id="CHEBI:15378"/>
        <dbReference type="ChEBI" id="CHEBI:57705"/>
        <dbReference type="ChEBI" id="CHEBI:58223"/>
        <dbReference type="ChEBI" id="CHEBI:61387"/>
        <dbReference type="ChEBI" id="CHEBI:61388"/>
        <dbReference type="EC" id="2.4.1.227"/>
    </reaction>
</comment>
<dbReference type="GO" id="GO:0009252">
    <property type="term" value="P:peptidoglycan biosynthetic process"/>
    <property type="evidence" value="ECO:0007669"/>
    <property type="project" value="UniProtKB-UniRule"/>
</dbReference>
<dbReference type="EC" id="2.4.1.227" evidence="10"/>
<organism evidence="13 14">
    <name type="scientific">Methylomagnum ishizawai</name>
    <dbReference type="NCBI Taxonomy" id="1760988"/>
    <lineage>
        <taxon>Bacteria</taxon>
        <taxon>Pseudomonadati</taxon>
        <taxon>Pseudomonadota</taxon>
        <taxon>Gammaproteobacteria</taxon>
        <taxon>Methylococcales</taxon>
        <taxon>Methylococcaceae</taxon>
        <taxon>Methylomagnum</taxon>
    </lineage>
</organism>
<feature type="binding site" evidence="10">
    <location>
        <position position="124"/>
    </location>
    <ligand>
        <name>UDP-N-acetyl-alpha-D-glucosamine</name>
        <dbReference type="ChEBI" id="CHEBI:57705"/>
    </ligand>
</feature>
<dbReference type="GO" id="GO:0051991">
    <property type="term" value="F:UDP-N-acetyl-D-glucosamine:N-acetylmuramoyl-L-alanyl-D-glutamyl-meso-2,6-diaminopimelyl-D-alanyl-D-alanine-diphosphoundecaprenol 4-beta-N-acetylglucosaminlytransferase activity"/>
    <property type="evidence" value="ECO:0007669"/>
    <property type="project" value="RHEA"/>
</dbReference>